<organism evidence="1 2">
    <name type="scientific">Nephila pilipes</name>
    <name type="common">Giant wood spider</name>
    <name type="synonym">Nephila maculata</name>
    <dbReference type="NCBI Taxonomy" id="299642"/>
    <lineage>
        <taxon>Eukaryota</taxon>
        <taxon>Metazoa</taxon>
        <taxon>Ecdysozoa</taxon>
        <taxon>Arthropoda</taxon>
        <taxon>Chelicerata</taxon>
        <taxon>Arachnida</taxon>
        <taxon>Araneae</taxon>
        <taxon>Araneomorphae</taxon>
        <taxon>Entelegynae</taxon>
        <taxon>Araneoidea</taxon>
        <taxon>Nephilidae</taxon>
        <taxon>Nephila</taxon>
    </lineage>
</organism>
<gene>
    <name evidence="1" type="ORF">NPIL_580031</name>
</gene>
<dbReference type="AlphaFoldDB" id="A0A8X6PLH2"/>
<keyword evidence="2" id="KW-1185">Reference proteome</keyword>
<accession>A0A8X6PLH2</accession>
<evidence type="ECO:0000313" key="2">
    <source>
        <dbReference type="Proteomes" id="UP000887013"/>
    </source>
</evidence>
<dbReference type="Proteomes" id="UP000887013">
    <property type="component" value="Unassembled WGS sequence"/>
</dbReference>
<evidence type="ECO:0000313" key="1">
    <source>
        <dbReference type="EMBL" id="GFT73713.1"/>
    </source>
</evidence>
<sequence length="121" mass="13268">MSPQNDISKNVLVISRRITLEGNHFRHISIKKQLLSNRALNKKFSPHNLIHIPSYGCSNISLSSNEWASFKLLGKVPCTGTPNLRYFDLATDADGATCLSTLCSSLGSRVPFSVSMTPNCS</sequence>
<comment type="caution">
    <text evidence="1">The sequence shown here is derived from an EMBL/GenBank/DDBJ whole genome shotgun (WGS) entry which is preliminary data.</text>
</comment>
<proteinExistence type="predicted"/>
<dbReference type="EMBL" id="BMAW01021613">
    <property type="protein sequence ID" value="GFT73713.1"/>
    <property type="molecule type" value="Genomic_DNA"/>
</dbReference>
<reference evidence="1" key="1">
    <citation type="submission" date="2020-08" db="EMBL/GenBank/DDBJ databases">
        <title>Multicomponent nature underlies the extraordinary mechanical properties of spider dragline silk.</title>
        <authorList>
            <person name="Kono N."/>
            <person name="Nakamura H."/>
            <person name="Mori M."/>
            <person name="Yoshida Y."/>
            <person name="Ohtoshi R."/>
            <person name="Malay A.D."/>
            <person name="Moran D.A.P."/>
            <person name="Tomita M."/>
            <person name="Numata K."/>
            <person name="Arakawa K."/>
        </authorList>
    </citation>
    <scope>NUCLEOTIDE SEQUENCE</scope>
</reference>
<protein>
    <submittedName>
        <fullName evidence="1">Uncharacterized protein</fullName>
    </submittedName>
</protein>
<name>A0A8X6PLH2_NEPPI</name>